<name>S4PBI1_9NEOP</name>
<sequence>MPAGTLVRPKRTSSVTGVRDPRWCGTTTAACLASGGWCAPRGRLAGPAYAPWKRASPSPSPPLTRTGVARSTGW</sequence>
<dbReference type="EMBL" id="GAIX01008275">
    <property type="protein sequence ID" value="JAA84285.1"/>
    <property type="molecule type" value="Transcribed_RNA"/>
</dbReference>
<reference evidence="2" key="1">
    <citation type="journal article" date="2013" name="BMC Genomics">
        <title>Unscrambling butterfly oogenesis.</title>
        <authorList>
            <person name="Carter J.M."/>
            <person name="Baker S.C."/>
            <person name="Pink R."/>
            <person name="Carter D.R."/>
            <person name="Collins A."/>
            <person name="Tomlin J."/>
            <person name="Gibbs M."/>
            <person name="Breuker C.J."/>
        </authorList>
    </citation>
    <scope>NUCLEOTIDE SEQUENCE</scope>
    <source>
        <tissue evidence="2">Ovary</tissue>
    </source>
</reference>
<evidence type="ECO:0000256" key="1">
    <source>
        <dbReference type="SAM" id="MobiDB-lite"/>
    </source>
</evidence>
<proteinExistence type="predicted"/>
<feature type="region of interest" description="Disordered" evidence="1">
    <location>
        <begin position="48"/>
        <end position="74"/>
    </location>
</feature>
<dbReference type="AlphaFoldDB" id="S4PBI1"/>
<evidence type="ECO:0000313" key="2">
    <source>
        <dbReference type="EMBL" id="JAA84285.1"/>
    </source>
</evidence>
<organism evidence="2">
    <name type="scientific">Pararge aegeria</name>
    <name type="common">speckled wood butterfly</name>
    <dbReference type="NCBI Taxonomy" id="116150"/>
    <lineage>
        <taxon>Eukaryota</taxon>
        <taxon>Metazoa</taxon>
        <taxon>Ecdysozoa</taxon>
        <taxon>Arthropoda</taxon>
        <taxon>Hexapoda</taxon>
        <taxon>Insecta</taxon>
        <taxon>Pterygota</taxon>
        <taxon>Neoptera</taxon>
        <taxon>Endopterygota</taxon>
        <taxon>Lepidoptera</taxon>
        <taxon>Glossata</taxon>
        <taxon>Ditrysia</taxon>
        <taxon>Papilionoidea</taxon>
        <taxon>Nymphalidae</taxon>
        <taxon>Satyrinae</taxon>
        <taxon>Satyrini</taxon>
        <taxon>Parargina</taxon>
        <taxon>Pararge</taxon>
    </lineage>
</organism>
<reference evidence="2" key="2">
    <citation type="submission" date="2013-05" db="EMBL/GenBank/DDBJ databases">
        <authorList>
            <person name="Carter J.-M."/>
            <person name="Baker S.C."/>
            <person name="Pink R."/>
            <person name="Carter D.R.F."/>
            <person name="Collins A."/>
            <person name="Tomlin J."/>
            <person name="Gibbs M."/>
            <person name="Breuker C.J."/>
        </authorList>
    </citation>
    <scope>NUCLEOTIDE SEQUENCE</scope>
    <source>
        <tissue evidence="2">Ovary</tissue>
    </source>
</reference>
<accession>S4PBI1</accession>
<protein>
    <submittedName>
        <fullName evidence="2">Uncharacterized protein</fullName>
    </submittedName>
</protein>
<feature type="non-terminal residue" evidence="2">
    <location>
        <position position="74"/>
    </location>
</feature>